<feature type="transmembrane region" description="Helical" evidence="7">
    <location>
        <begin position="159"/>
        <end position="182"/>
    </location>
</feature>
<keyword evidence="4 7" id="KW-0812">Transmembrane</keyword>
<gene>
    <name evidence="8" type="ORF">E9531_15790</name>
</gene>
<feature type="transmembrane region" description="Helical" evidence="7">
    <location>
        <begin position="202"/>
        <end position="219"/>
    </location>
</feature>
<evidence type="ECO:0000313" key="8">
    <source>
        <dbReference type="EMBL" id="THT97595.1"/>
    </source>
</evidence>
<comment type="similarity">
    <text evidence="2">Belongs to the Rht family.</text>
</comment>
<dbReference type="RefSeq" id="WP_136574734.1">
    <property type="nucleotide sequence ID" value="NZ_STFG01000027.1"/>
</dbReference>
<sequence>MQWHVWFTFFIAAWVIAISPGSGAVLSMSHGLSYGWKRSSATVFGLQLGLMLILVVAGAGVGSLLIASEAAFLTVKVVGALYLMYLGIRQFLQKPSSSQAINSAENTLTADKQLQPAKGGTLNWKQRVLTGFFTNATNPKGILFMVAVLPQFIDPNRSLLLQLLILGVTMCAVDSMVMNGYAASASLLSRWLKSYKAQLWQNRIFGGLLVAIGAGLLTVKRVQA</sequence>
<comment type="subcellular location">
    <subcellularLocation>
        <location evidence="1">Cell membrane</location>
        <topology evidence="1">Multi-pass membrane protein</topology>
    </subcellularLocation>
</comment>
<feature type="transmembrane region" description="Helical" evidence="7">
    <location>
        <begin position="70"/>
        <end position="88"/>
    </location>
</feature>
<evidence type="ECO:0000313" key="9">
    <source>
        <dbReference type="Proteomes" id="UP000308917"/>
    </source>
</evidence>
<dbReference type="Pfam" id="PF01810">
    <property type="entry name" value="LysE"/>
    <property type="match status" value="1"/>
</dbReference>
<dbReference type="PANTHER" id="PTHR30086:SF14">
    <property type="entry name" value="HOMOSERINE_HOMOSERINE LACTONE EFFLUX PROTEIN"/>
    <property type="match status" value="1"/>
</dbReference>
<evidence type="ECO:0000256" key="5">
    <source>
        <dbReference type="ARBA" id="ARBA00022989"/>
    </source>
</evidence>
<keyword evidence="5 7" id="KW-1133">Transmembrane helix</keyword>
<keyword evidence="6 7" id="KW-0472">Membrane</keyword>
<feature type="transmembrane region" description="Helical" evidence="7">
    <location>
        <begin position="6"/>
        <end position="29"/>
    </location>
</feature>
<dbReference type="Proteomes" id="UP000308917">
    <property type="component" value="Unassembled WGS sequence"/>
</dbReference>
<organism evidence="8 9">
    <name type="scientific">Lampropedia puyangensis</name>
    <dbReference type="NCBI Taxonomy" id="1330072"/>
    <lineage>
        <taxon>Bacteria</taxon>
        <taxon>Pseudomonadati</taxon>
        <taxon>Pseudomonadota</taxon>
        <taxon>Betaproteobacteria</taxon>
        <taxon>Burkholderiales</taxon>
        <taxon>Comamonadaceae</taxon>
        <taxon>Lampropedia</taxon>
    </lineage>
</organism>
<feature type="transmembrane region" description="Helical" evidence="7">
    <location>
        <begin position="41"/>
        <end position="64"/>
    </location>
</feature>
<evidence type="ECO:0000256" key="3">
    <source>
        <dbReference type="ARBA" id="ARBA00022475"/>
    </source>
</evidence>
<evidence type="ECO:0000256" key="2">
    <source>
        <dbReference type="ARBA" id="ARBA00007928"/>
    </source>
</evidence>
<evidence type="ECO:0000256" key="7">
    <source>
        <dbReference type="SAM" id="Phobius"/>
    </source>
</evidence>
<dbReference type="InterPro" id="IPR001123">
    <property type="entry name" value="LeuE-type"/>
</dbReference>
<evidence type="ECO:0000256" key="4">
    <source>
        <dbReference type="ARBA" id="ARBA00022692"/>
    </source>
</evidence>
<dbReference type="GO" id="GO:0005886">
    <property type="term" value="C:plasma membrane"/>
    <property type="evidence" value="ECO:0007669"/>
    <property type="project" value="UniProtKB-SubCell"/>
</dbReference>
<name>A0A4V4GQG7_9BURK</name>
<keyword evidence="9" id="KW-1185">Reference proteome</keyword>
<accession>A0A4V4GQG7</accession>
<proteinExistence type="inferred from homology"/>
<dbReference type="GO" id="GO:0042970">
    <property type="term" value="F:homoserine transmembrane transporter activity"/>
    <property type="evidence" value="ECO:0007669"/>
    <property type="project" value="TreeGrafter"/>
</dbReference>
<evidence type="ECO:0000256" key="1">
    <source>
        <dbReference type="ARBA" id="ARBA00004651"/>
    </source>
</evidence>
<dbReference type="PIRSF" id="PIRSF006324">
    <property type="entry name" value="LeuE"/>
    <property type="match status" value="1"/>
</dbReference>
<evidence type="ECO:0000256" key="6">
    <source>
        <dbReference type="ARBA" id="ARBA00023136"/>
    </source>
</evidence>
<dbReference type="PANTHER" id="PTHR30086">
    <property type="entry name" value="ARGININE EXPORTER PROTEIN ARGO"/>
    <property type="match status" value="1"/>
</dbReference>
<reference evidence="8 9" key="1">
    <citation type="journal article" date="2015" name="Antonie Van Leeuwenhoek">
        <title>Lampropedia puyangensis sp. nov., isolated from symptomatic bark of Populus ? euramericana canker and emended description of Lampropedia hyalina (Ehrenberg 1832) Lee et al. 2004.</title>
        <authorList>
            <person name="Li Y."/>
            <person name="Wang T."/>
            <person name="Piao C.G."/>
            <person name="Wang L.F."/>
            <person name="Tian G.Z."/>
            <person name="Zhu T.H."/>
            <person name="Guo M.W."/>
        </authorList>
    </citation>
    <scope>NUCLEOTIDE SEQUENCE [LARGE SCALE GENOMIC DNA]</scope>
    <source>
        <strain evidence="8 9">2-bin</strain>
    </source>
</reference>
<comment type="caution">
    <text evidence="8">The sequence shown here is derived from an EMBL/GenBank/DDBJ whole genome shotgun (WGS) entry which is preliminary data.</text>
</comment>
<dbReference type="EMBL" id="STFG01000027">
    <property type="protein sequence ID" value="THT97595.1"/>
    <property type="molecule type" value="Genomic_DNA"/>
</dbReference>
<dbReference type="OrthoDB" id="9804822at2"/>
<keyword evidence="3" id="KW-1003">Cell membrane</keyword>
<dbReference type="AlphaFoldDB" id="A0A4V4GQG7"/>
<protein>
    <submittedName>
        <fullName evidence="8">Lysine transporter LysE</fullName>
    </submittedName>
</protein>